<dbReference type="Pfam" id="PF13417">
    <property type="entry name" value="GST_N_3"/>
    <property type="match status" value="1"/>
</dbReference>
<dbReference type="PANTHER" id="PTHR44051:SF8">
    <property type="entry name" value="GLUTATHIONE S-TRANSFERASE GSTA"/>
    <property type="match status" value="1"/>
</dbReference>
<evidence type="ECO:0000259" key="2">
    <source>
        <dbReference type="PROSITE" id="PS50405"/>
    </source>
</evidence>
<dbReference type="InterPro" id="IPR004045">
    <property type="entry name" value="Glutathione_S-Trfase_N"/>
</dbReference>
<dbReference type="InterPro" id="IPR010987">
    <property type="entry name" value="Glutathione-S-Trfase_C-like"/>
</dbReference>
<evidence type="ECO:0000313" key="3">
    <source>
        <dbReference type="EMBL" id="MFC4666962.1"/>
    </source>
</evidence>
<feature type="domain" description="GST N-terminal" evidence="1">
    <location>
        <begin position="1"/>
        <end position="83"/>
    </location>
</feature>
<evidence type="ECO:0000313" key="4">
    <source>
        <dbReference type="Proteomes" id="UP001595973"/>
    </source>
</evidence>
<dbReference type="Gene3D" id="3.40.30.10">
    <property type="entry name" value="Glutaredoxin"/>
    <property type="match status" value="1"/>
</dbReference>
<dbReference type="Gene3D" id="1.20.1050.10">
    <property type="match status" value="1"/>
</dbReference>
<accession>A0ABV9KA81</accession>
<dbReference type="InterPro" id="IPR040079">
    <property type="entry name" value="Glutathione_S-Trfase"/>
</dbReference>
<dbReference type="PROSITE" id="PS50405">
    <property type="entry name" value="GST_CTER"/>
    <property type="match status" value="1"/>
</dbReference>
<dbReference type="SUPFAM" id="SSF52833">
    <property type="entry name" value="Thioredoxin-like"/>
    <property type="match status" value="1"/>
</dbReference>
<dbReference type="InterPro" id="IPR036249">
    <property type="entry name" value="Thioredoxin-like_sf"/>
</dbReference>
<gene>
    <name evidence="3" type="ORF">ACFO5X_00220</name>
</gene>
<organism evidence="3 4">
    <name type="scientific">Seohaeicola nanhaiensis</name>
    <dbReference type="NCBI Taxonomy" id="1387282"/>
    <lineage>
        <taxon>Bacteria</taxon>
        <taxon>Pseudomonadati</taxon>
        <taxon>Pseudomonadota</taxon>
        <taxon>Alphaproteobacteria</taxon>
        <taxon>Rhodobacterales</taxon>
        <taxon>Roseobacteraceae</taxon>
        <taxon>Seohaeicola</taxon>
    </lineage>
</organism>
<dbReference type="RefSeq" id="WP_380714783.1">
    <property type="nucleotide sequence ID" value="NZ_JBHSGI010000002.1"/>
</dbReference>
<dbReference type="InterPro" id="IPR004046">
    <property type="entry name" value="GST_C"/>
</dbReference>
<comment type="caution">
    <text evidence="3">The sequence shown here is derived from an EMBL/GenBank/DDBJ whole genome shotgun (WGS) entry which is preliminary data.</text>
</comment>
<dbReference type="PANTHER" id="PTHR44051">
    <property type="entry name" value="GLUTATHIONE S-TRANSFERASE-RELATED"/>
    <property type="match status" value="1"/>
</dbReference>
<evidence type="ECO:0000259" key="1">
    <source>
        <dbReference type="PROSITE" id="PS50404"/>
    </source>
</evidence>
<sequence>MTLILHSHPLASFCWKVLIGLYEAGTPFEARLLDLGDEAARAAHLERWPVGKMPLLIDEARNEFVPETTIILEYLDRHYPGANLLPDTGTLDVRLWDRFFDLYVHHPMQRIVADRLRSEEKRDPYGVDEARAQLQVAYGMIETRMSSREWACGAGFTLADCAAFPALFYAGIIEPWNARTPALATYFERLLARPSIMRVLAEAQPFFSYFPFADDIPARFRAQ</sequence>
<feature type="domain" description="GST C-terminal" evidence="2">
    <location>
        <begin position="89"/>
        <end position="212"/>
    </location>
</feature>
<dbReference type="SFLD" id="SFLDS00019">
    <property type="entry name" value="Glutathione_Transferase_(cytos"/>
    <property type="match status" value="1"/>
</dbReference>
<dbReference type="PROSITE" id="PS50404">
    <property type="entry name" value="GST_NTER"/>
    <property type="match status" value="1"/>
</dbReference>
<dbReference type="Proteomes" id="UP001595973">
    <property type="component" value="Unassembled WGS sequence"/>
</dbReference>
<dbReference type="CDD" id="cd00570">
    <property type="entry name" value="GST_N_family"/>
    <property type="match status" value="1"/>
</dbReference>
<proteinExistence type="predicted"/>
<dbReference type="EMBL" id="JBHSGI010000002">
    <property type="protein sequence ID" value="MFC4666962.1"/>
    <property type="molecule type" value="Genomic_DNA"/>
</dbReference>
<reference evidence="4" key="1">
    <citation type="journal article" date="2019" name="Int. J. Syst. Evol. Microbiol.">
        <title>The Global Catalogue of Microorganisms (GCM) 10K type strain sequencing project: providing services to taxonomists for standard genome sequencing and annotation.</title>
        <authorList>
            <consortium name="The Broad Institute Genomics Platform"/>
            <consortium name="The Broad Institute Genome Sequencing Center for Infectious Disease"/>
            <person name="Wu L."/>
            <person name="Ma J."/>
        </authorList>
    </citation>
    <scope>NUCLEOTIDE SEQUENCE [LARGE SCALE GENOMIC DNA]</scope>
    <source>
        <strain evidence="4">CGMCC 4.7283</strain>
    </source>
</reference>
<dbReference type="SFLD" id="SFLDG00358">
    <property type="entry name" value="Main_(cytGST)"/>
    <property type="match status" value="1"/>
</dbReference>
<name>A0ABV9KA81_9RHOB</name>
<keyword evidence="4" id="KW-1185">Reference proteome</keyword>
<dbReference type="CDD" id="cd00299">
    <property type="entry name" value="GST_C_family"/>
    <property type="match status" value="1"/>
</dbReference>
<dbReference type="Pfam" id="PF00043">
    <property type="entry name" value="GST_C"/>
    <property type="match status" value="1"/>
</dbReference>
<dbReference type="InterPro" id="IPR036282">
    <property type="entry name" value="Glutathione-S-Trfase_C_sf"/>
</dbReference>
<protein>
    <submittedName>
        <fullName evidence="3">Glutathione S-transferase family protein</fullName>
    </submittedName>
</protein>
<dbReference type="SUPFAM" id="SSF47616">
    <property type="entry name" value="GST C-terminal domain-like"/>
    <property type="match status" value="1"/>
</dbReference>